<evidence type="ECO:0000313" key="1">
    <source>
        <dbReference type="EMBL" id="MUN62817.1"/>
    </source>
</evidence>
<organism evidence="1 2">
    <name type="scientific">Kocuria sediminis</name>
    <dbReference type="NCBI Taxonomy" id="1038857"/>
    <lineage>
        <taxon>Bacteria</taxon>
        <taxon>Bacillati</taxon>
        <taxon>Actinomycetota</taxon>
        <taxon>Actinomycetes</taxon>
        <taxon>Micrococcales</taxon>
        <taxon>Micrococcaceae</taxon>
        <taxon>Kocuria</taxon>
    </lineage>
</organism>
<evidence type="ECO:0000313" key="2">
    <source>
        <dbReference type="Proteomes" id="UP000436989"/>
    </source>
</evidence>
<comment type="caution">
    <text evidence="1">The sequence shown here is derived from an EMBL/GenBank/DDBJ whole genome shotgun (WGS) entry which is preliminary data.</text>
</comment>
<proteinExistence type="predicted"/>
<gene>
    <name evidence="1" type="ORF">GMA12_06635</name>
</gene>
<name>A0A6N8GKQ1_9MICC</name>
<accession>A0A6N8GKQ1</accession>
<keyword evidence="2" id="KW-1185">Reference proteome</keyword>
<reference evidence="1 2" key="1">
    <citation type="submission" date="2019-12" db="EMBL/GenBank/DDBJ databases">
        <authorList>
            <person name="Shi Y."/>
        </authorList>
    </citation>
    <scope>NUCLEOTIDE SEQUENCE [LARGE SCALE GENOMIC DNA]</scope>
    <source>
        <strain evidence="1 2">JCM 17929</strain>
    </source>
</reference>
<protein>
    <submittedName>
        <fullName evidence="1">Uncharacterized protein</fullName>
    </submittedName>
</protein>
<dbReference type="RefSeq" id="WP_156268328.1">
    <property type="nucleotide sequence ID" value="NZ_WOGU01000004.1"/>
</dbReference>
<dbReference type="AlphaFoldDB" id="A0A6N8GKQ1"/>
<sequence>MDVRIVETLVMLEIGDGVLTALFPVEHYARWETGPWVPVIAWFRERPGLTRAVGVAKVVGAVAVAASLSKSPGPAWQK</sequence>
<dbReference type="EMBL" id="WOGU01000004">
    <property type="protein sequence ID" value="MUN62817.1"/>
    <property type="molecule type" value="Genomic_DNA"/>
</dbReference>
<dbReference type="Proteomes" id="UP000436989">
    <property type="component" value="Unassembled WGS sequence"/>
</dbReference>